<keyword evidence="3" id="KW-0413">Isomerase</keyword>
<evidence type="ECO:0000313" key="10">
    <source>
        <dbReference type="Proteomes" id="UP000824232"/>
    </source>
</evidence>
<dbReference type="Pfam" id="PF13538">
    <property type="entry name" value="UvrD_C_2"/>
    <property type="match status" value="1"/>
</dbReference>
<dbReference type="Proteomes" id="UP000824232">
    <property type="component" value="Unassembled WGS sequence"/>
</dbReference>
<evidence type="ECO:0000259" key="5">
    <source>
        <dbReference type="Pfam" id="PF13538"/>
    </source>
</evidence>
<feature type="domain" description="ATP-dependent RecD2 DNA helicase OB-fold" evidence="8">
    <location>
        <begin position="1"/>
        <end position="83"/>
    </location>
</feature>
<evidence type="ECO:0000256" key="1">
    <source>
        <dbReference type="ARBA" id="ARBA00022741"/>
    </source>
</evidence>
<dbReference type="Gene3D" id="2.30.30.940">
    <property type="match status" value="1"/>
</dbReference>
<dbReference type="InterPro" id="IPR010994">
    <property type="entry name" value="RuvA_2-like"/>
</dbReference>
<proteinExistence type="inferred from homology"/>
<dbReference type="GO" id="GO:0006310">
    <property type="term" value="P:DNA recombination"/>
    <property type="evidence" value="ECO:0007669"/>
    <property type="project" value="InterPro"/>
</dbReference>
<dbReference type="GO" id="GO:0017116">
    <property type="term" value="F:single-stranded DNA helicase activity"/>
    <property type="evidence" value="ECO:0007669"/>
    <property type="project" value="TreeGrafter"/>
</dbReference>
<evidence type="ECO:0000259" key="8">
    <source>
        <dbReference type="Pfam" id="PF23139"/>
    </source>
</evidence>
<evidence type="ECO:0000259" key="6">
    <source>
        <dbReference type="Pfam" id="PF14490"/>
    </source>
</evidence>
<comment type="caution">
    <text evidence="9">The sequence shown here is derived from an EMBL/GenBank/DDBJ whole genome shotgun (WGS) entry which is preliminary data.</text>
</comment>
<gene>
    <name evidence="3" type="primary">recD2</name>
    <name evidence="9" type="ORF">IAB38_02600</name>
</gene>
<sequence length="726" mass="83638">MSKVTGNFKKTIFRSNTNNYLIGLFKVKETSSDLDKFINKTITITGYLPDLNEIDTYVLEGNITNHSKYGEQFVVNTFERIMPKETDSMVSVLSSDMFKGIGKKTAEAIVEMFHEDTFNVILENPNNLLLVKGVSEKQVRVLHESLKNYQGSYEIILNLSKLGFSTRDSLKIYSKFKEKSFDIINDDIYKAYYYIDDIYFKTCDYIFEKNTEEKLDVKRIRAVFIYILRELTNVTGNTYFYLDEVRPYFIRIIGTDISDELLLEALNNLISLELIVVKEDKIYLKEYYDAEIFIARRLRLLAHEKSETLKNYEKVLKEIELKNNITYNEEQETAIREALTNKCLVITGGPGTGKTTIIKGIIDLYQSLNKYNTKDLMEKLVLLAPTGRASKRMSEVTNLSASTIHRFLKWNKDTNKFQVNEYNKSKAEFVIIDESSMLDTLLLCNLLKGLSTNTKIVFVGDANQLPSVGAGNVLHDMLESEEIKTIRLKNLYRQGKDSNIITFAHDINEGVLNKDIFNKGEDLQFIKCPDNKVLDTIKDEVSKIKNTDYQVLAPMYKTINGIDNINNTLQELLNPKKSTKKEISISNVVYRENDKVIELTNMPDDNVFNGDIGCISRIKLSPKKEVYIDYDDNTVKYTPTMFNNFSLAYAISIHKSQGSEFKTIIMPIVKGYHKMLYRKLIYTGVTRSKEKLILIGDIKALEYAINNTNEQKRRTSLDYYLKNGII</sequence>
<dbReference type="CDD" id="cd17933">
    <property type="entry name" value="DEXSc_RecD-like"/>
    <property type="match status" value="1"/>
</dbReference>
<comment type="function">
    <text evidence="3">DNA-dependent ATPase and ATP-dependent 5'-3' DNA helicase. Has no activity on blunt DNA or DNA with 3'-overhangs, requires at least 10 bases of 5'-ssDNA for helicase activity.</text>
</comment>
<dbReference type="HAMAP" id="MF_01488">
    <property type="entry name" value="RecD2"/>
    <property type="match status" value="1"/>
</dbReference>
<dbReference type="InterPro" id="IPR027417">
    <property type="entry name" value="P-loop_NTPase"/>
</dbReference>
<dbReference type="GO" id="GO:0003677">
    <property type="term" value="F:DNA binding"/>
    <property type="evidence" value="ECO:0007669"/>
    <property type="project" value="UniProtKB-UniRule"/>
</dbReference>
<dbReference type="InterPro" id="IPR050534">
    <property type="entry name" value="Coronavir_polyprotein_1ab"/>
</dbReference>
<feature type="binding site" evidence="3">
    <location>
        <begin position="351"/>
        <end position="355"/>
    </location>
    <ligand>
        <name>ATP</name>
        <dbReference type="ChEBI" id="CHEBI:30616"/>
    </ligand>
</feature>
<keyword evidence="4" id="KW-0175">Coiled coil</keyword>
<dbReference type="AlphaFoldDB" id="A0A9D1DTT5"/>
<name>A0A9D1DTT5_9FIRM</name>
<dbReference type="Pfam" id="PF14490">
    <property type="entry name" value="HHH_RecD2"/>
    <property type="match status" value="1"/>
</dbReference>
<dbReference type="EMBL" id="DVHC01000027">
    <property type="protein sequence ID" value="HIR58917.1"/>
    <property type="molecule type" value="Genomic_DNA"/>
</dbReference>
<comment type="catalytic activity">
    <reaction evidence="3">
        <text>ATP + H2O = ADP + phosphate + H(+)</text>
        <dbReference type="Rhea" id="RHEA:13065"/>
        <dbReference type="ChEBI" id="CHEBI:15377"/>
        <dbReference type="ChEBI" id="CHEBI:15378"/>
        <dbReference type="ChEBI" id="CHEBI:30616"/>
        <dbReference type="ChEBI" id="CHEBI:43474"/>
        <dbReference type="ChEBI" id="CHEBI:456216"/>
        <dbReference type="EC" id="5.6.2.3"/>
    </reaction>
</comment>
<evidence type="ECO:0000256" key="3">
    <source>
        <dbReference type="HAMAP-Rule" id="MF_01488"/>
    </source>
</evidence>
<feature type="domain" description="ATP-dependent RecD2 DNA helicase-like helix-hairpin-helix" evidence="6">
    <location>
        <begin position="150"/>
        <end position="239"/>
    </location>
</feature>
<dbReference type="Pfam" id="PF23139">
    <property type="entry name" value="OB_YrrC"/>
    <property type="match status" value="1"/>
</dbReference>
<protein>
    <recommendedName>
        <fullName evidence="3">ATP-dependent RecD2 DNA helicase</fullName>
        <ecNumber evidence="3">5.6.2.3</ecNumber>
    </recommendedName>
    <alternativeName>
        <fullName evidence="3">DNA 5'-3' helicase subunit RecD2</fullName>
    </alternativeName>
</protein>
<dbReference type="InterPro" id="IPR055446">
    <property type="entry name" value="RecD2_N_OB"/>
</dbReference>
<dbReference type="SUPFAM" id="SSF47781">
    <property type="entry name" value="RuvA domain 2-like"/>
    <property type="match status" value="1"/>
</dbReference>
<dbReference type="GO" id="GO:0005524">
    <property type="term" value="F:ATP binding"/>
    <property type="evidence" value="ECO:0007669"/>
    <property type="project" value="UniProtKB-UniRule"/>
</dbReference>
<dbReference type="SUPFAM" id="SSF52540">
    <property type="entry name" value="P-loop containing nucleoside triphosphate hydrolases"/>
    <property type="match status" value="2"/>
</dbReference>
<accession>A0A9D1DTT5</accession>
<dbReference type="Pfam" id="PF13245">
    <property type="entry name" value="AAA_19"/>
    <property type="match status" value="1"/>
</dbReference>
<dbReference type="CDD" id="cd18809">
    <property type="entry name" value="SF1_C_RecD"/>
    <property type="match status" value="1"/>
</dbReference>
<keyword evidence="3" id="KW-0238">DNA-binding</keyword>
<feature type="domain" description="UvrD-like helicase C-terminal" evidence="5">
    <location>
        <begin position="647"/>
        <end position="695"/>
    </location>
</feature>
<keyword evidence="1 3" id="KW-0547">Nucleotide-binding</keyword>
<dbReference type="PANTHER" id="PTHR43788">
    <property type="entry name" value="DNA2/NAM7 HELICASE FAMILY MEMBER"/>
    <property type="match status" value="1"/>
</dbReference>
<keyword evidence="3" id="KW-0378">Hydrolase</keyword>
<dbReference type="InterPro" id="IPR027785">
    <property type="entry name" value="UvrD-like_helicase_C"/>
</dbReference>
<dbReference type="InterPro" id="IPR006345">
    <property type="entry name" value="RecD2"/>
</dbReference>
<dbReference type="Gene3D" id="1.10.10.2220">
    <property type="match status" value="1"/>
</dbReference>
<reference evidence="9" key="2">
    <citation type="journal article" date="2021" name="PeerJ">
        <title>Extensive microbial diversity within the chicken gut microbiome revealed by metagenomics and culture.</title>
        <authorList>
            <person name="Gilroy R."/>
            <person name="Ravi A."/>
            <person name="Getino M."/>
            <person name="Pursley I."/>
            <person name="Horton D.L."/>
            <person name="Alikhan N.F."/>
            <person name="Baker D."/>
            <person name="Gharbi K."/>
            <person name="Hall N."/>
            <person name="Watson M."/>
            <person name="Adriaenssens E.M."/>
            <person name="Foster-Nyarko E."/>
            <person name="Jarju S."/>
            <person name="Secka A."/>
            <person name="Antonio M."/>
            <person name="Oren A."/>
            <person name="Chaudhuri R.R."/>
            <person name="La Ragione R."/>
            <person name="Hildebrand F."/>
            <person name="Pallen M.J."/>
        </authorList>
    </citation>
    <scope>NUCLEOTIDE SEQUENCE</scope>
    <source>
        <strain evidence="9">CHK184-20233</strain>
    </source>
</reference>
<feature type="domain" description="ATP-dependent RecD2 DNA helicase SH3" evidence="7">
    <location>
        <begin position="565"/>
        <end position="630"/>
    </location>
</feature>
<keyword evidence="2 3" id="KW-0067">ATP-binding</keyword>
<dbReference type="Gene3D" id="3.40.50.300">
    <property type="entry name" value="P-loop containing nucleotide triphosphate hydrolases"/>
    <property type="match status" value="2"/>
</dbReference>
<organism evidence="9 10">
    <name type="scientific">Candidatus Onthousia excrementipullorum</name>
    <dbReference type="NCBI Taxonomy" id="2840884"/>
    <lineage>
        <taxon>Bacteria</taxon>
        <taxon>Bacillati</taxon>
        <taxon>Bacillota</taxon>
        <taxon>Bacilli</taxon>
        <taxon>Candidatus Onthousia</taxon>
    </lineage>
</organism>
<dbReference type="Pfam" id="PF18335">
    <property type="entry name" value="SH3_13"/>
    <property type="match status" value="1"/>
</dbReference>
<evidence type="ECO:0000256" key="4">
    <source>
        <dbReference type="SAM" id="Coils"/>
    </source>
</evidence>
<dbReference type="NCBIfam" id="TIGR01448">
    <property type="entry name" value="recD_rel"/>
    <property type="match status" value="1"/>
</dbReference>
<reference evidence="9" key="1">
    <citation type="submission" date="2020-10" db="EMBL/GenBank/DDBJ databases">
        <authorList>
            <person name="Gilroy R."/>
        </authorList>
    </citation>
    <scope>NUCLEOTIDE SEQUENCE</scope>
    <source>
        <strain evidence="9">CHK184-20233</strain>
    </source>
</reference>
<feature type="coiled-coil region" evidence="4">
    <location>
        <begin position="302"/>
        <end position="329"/>
    </location>
</feature>
<dbReference type="EC" id="5.6.2.3" evidence="3"/>
<dbReference type="GO" id="GO:0016787">
    <property type="term" value="F:hydrolase activity"/>
    <property type="evidence" value="ECO:0007669"/>
    <property type="project" value="UniProtKB-KW"/>
</dbReference>
<comment type="similarity">
    <text evidence="3">Belongs to the RecD family. RecD2 subfamily.</text>
</comment>
<keyword evidence="3 9" id="KW-0347">Helicase</keyword>
<evidence type="ECO:0000313" key="9">
    <source>
        <dbReference type="EMBL" id="HIR58917.1"/>
    </source>
</evidence>
<dbReference type="InterPro" id="IPR029493">
    <property type="entry name" value="RecD2-like_HHH"/>
</dbReference>
<dbReference type="PANTHER" id="PTHR43788:SF6">
    <property type="entry name" value="DNA HELICASE B"/>
    <property type="match status" value="1"/>
</dbReference>
<dbReference type="InterPro" id="IPR041451">
    <property type="entry name" value="RecD2_SH13"/>
</dbReference>
<dbReference type="GO" id="GO:0009338">
    <property type="term" value="C:exodeoxyribonuclease V complex"/>
    <property type="evidence" value="ECO:0007669"/>
    <property type="project" value="TreeGrafter"/>
</dbReference>
<dbReference type="GO" id="GO:0043139">
    <property type="term" value="F:5'-3' DNA helicase activity"/>
    <property type="evidence" value="ECO:0007669"/>
    <property type="project" value="UniProtKB-UniRule"/>
</dbReference>
<evidence type="ECO:0000259" key="7">
    <source>
        <dbReference type="Pfam" id="PF18335"/>
    </source>
</evidence>
<evidence type="ECO:0000256" key="2">
    <source>
        <dbReference type="ARBA" id="ARBA00022840"/>
    </source>
</evidence>